<organism evidence="8 9">
    <name type="scientific">Dokdonia genika</name>
    <dbReference type="NCBI Taxonomy" id="308113"/>
    <lineage>
        <taxon>Bacteria</taxon>
        <taxon>Pseudomonadati</taxon>
        <taxon>Bacteroidota</taxon>
        <taxon>Flavobacteriia</taxon>
        <taxon>Flavobacteriales</taxon>
        <taxon>Flavobacteriaceae</taxon>
        <taxon>Dokdonia</taxon>
    </lineage>
</organism>
<evidence type="ECO:0000313" key="8">
    <source>
        <dbReference type="EMBL" id="MFC4689263.1"/>
    </source>
</evidence>
<dbReference type="SMART" id="SM00387">
    <property type="entry name" value="HATPase_c"/>
    <property type="match status" value="1"/>
</dbReference>
<dbReference type="SUPFAM" id="SSF55874">
    <property type="entry name" value="ATPase domain of HSP90 chaperone/DNA topoisomerase II/histidine kinase"/>
    <property type="match status" value="1"/>
</dbReference>
<dbReference type="PANTHER" id="PTHR43304:SF1">
    <property type="entry name" value="PAC DOMAIN-CONTAINING PROTEIN"/>
    <property type="match status" value="1"/>
</dbReference>
<dbReference type="InterPro" id="IPR000700">
    <property type="entry name" value="PAS-assoc_C"/>
</dbReference>
<dbReference type="PROSITE" id="PS50109">
    <property type="entry name" value="HIS_KIN"/>
    <property type="match status" value="1"/>
</dbReference>
<dbReference type="NCBIfam" id="TIGR00229">
    <property type="entry name" value="sensory_box"/>
    <property type="match status" value="1"/>
</dbReference>
<feature type="domain" description="Histidine kinase" evidence="6">
    <location>
        <begin position="166"/>
        <end position="378"/>
    </location>
</feature>
<gene>
    <name evidence="8" type="ORF">ACFO5T_02360</name>
</gene>
<dbReference type="GO" id="GO:0005524">
    <property type="term" value="F:ATP binding"/>
    <property type="evidence" value="ECO:0007669"/>
    <property type="project" value="UniProtKB-KW"/>
</dbReference>
<dbReference type="Proteomes" id="UP001595878">
    <property type="component" value="Unassembled WGS sequence"/>
</dbReference>
<dbReference type="EMBL" id="JBHSHB010000007">
    <property type="protein sequence ID" value="MFC4689263.1"/>
    <property type="molecule type" value="Genomic_DNA"/>
</dbReference>
<evidence type="ECO:0000256" key="1">
    <source>
        <dbReference type="ARBA" id="ARBA00000085"/>
    </source>
</evidence>
<dbReference type="PRINTS" id="PR00344">
    <property type="entry name" value="BCTRLSENSOR"/>
</dbReference>
<keyword evidence="8" id="KW-0547">Nucleotide-binding</keyword>
<dbReference type="InterPro" id="IPR013655">
    <property type="entry name" value="PAS_fold_3"/>
</dbReference>
<dbReference type="InterPro" id="IPR000014">
    <property type="entry name" value="PAS"/>
</dbReference>
<evidence type="ECO:0000256" key="2">
    <source>
        <dbReference type="ARBA" id="ARBA00012438"/>
    </source>
</evidence>
<dbReference type="InterPro" id="IPR035965">
    <property type="entry name" value="PAS-like_dom_sf"/>
</dbReference>
<keyword evidence="9" id="KW-1185">Reference proteome</keyword>
<keyword evidence="5" id="KW-0418">Kinase</keyword>
<sequence>MKRRRGSHTHSSPMEKSDQFSIDKFYYQEISALTEAGGWSVDFKNKTSHFDHQARVILDVPKDYVPTLRSGYAFYAEEHLDRATEFFFGCAEGKPFSTEIKMQTYNGEIFWAIAKGKPLRDESGEIIGIRGVFRKIDEQKKREQQLEQSLKLIEGHNSRLYDFAHIISHNLRSQVSNLQMSSALMDRSTLTEDQIELVNNFEKIGNSLDVTLQHLNKIVSVHNISNTKLEPVVIKDVYDRVVAGLNQDIRASRAVMYTEFSEVEEVMYIEAYLESILQNLITNALRYKHPDRDPEITVFTYEENGKKYLMVRDNGLGIDLEKHGKDLFKLYKTFHGNKNALGLGLFLTHNEVQAMGGDITVESKVDKGSKFIVTLQQI</sequence>
<dbReference type="Gene3D" id="1.10.287.130">
    <property type="match status" value="1"/>
</dbReference>
<feature type="domain" description="PAC" evidence="7">
    <location>
        <begin position="96"/>
        <end position="148"/>
    </location>
</feature>
<dbReference type="Pfam" id="PF02518">
    <property type="entry name" value="HATPase_c"/>
    <property type="match status" value="1"/>
</dbReference>
<comment type="caution">
    <text evidence="8">The sequence shown here is derived from an EMBL/GenBank/DDBJ whole genome shotgun (WGS) entry which is preliminary data.</text>
</comment>
<protein>
    <recommendedName>
        <fullName evidence="2">histidine kinase</fullName>
        <ecNumber evidence="2">2.7.13.3</ecNumber>
    </recommendedName>
</protein>
<dbReference type="RefSeq" id="WP_380031718.1">
    <property type="nucleotide sequence ID" value="NZ_JBHSHB010000007.1"/>
</dbReference>
<dbReference type="PANTHER" id="PTHR43304">
    <property type="entry name" value="PHYTOCHROME-LIKE PROTEIN CPH1"/>
    <property type="match status" value="1"/>
</dbReference>
<dbReference type="SMART" id="SM00086">
    <property type="entry name" value="PAC"/>
    <property type="match status" value="1"/>
</dbReference>
<proteinExistence type="predicted"/>
<evidence type="ECO:0000256" key="4">
    <source>
        <dbReference type="ARBA" id="ARBA00022679"/>
    </source>
</evidence>
<reference evidence="9" key="1">
    <citation type="journal article" date="2019" name="Int. J. Syst. Evol. Microbiol.">
        <title>The Global Catalogue of Microorganisms (GCM) 10K type strain sequencing project: providing services to taxonomists for standard genome sequencing and annotation.</title>
        <authorList>
            <consortium name="The Broad Institute Genomics Platform"/>
            <consortium name="The Broad Institute Genome Sequencing Center for Infectious Disease"/>
            <person name="Wu L."/>
            <person name="Ma J."/>
        </authorList>
    </citation>
    <scope>NUCLEOTIDE SEQUENCE [LARGE SCALE GENOMIC DNA]</scope>
    <source>
        <strain evidence="9">CGMCC 4.7427</strain>
    </source>
</reference>
<evidence type="ECO:0000259" key="6">
    <source>
        <dbReference type="PROSITE" id="PS50109"/>
    </source>
</evidence>
<dbReference type="EC" id="2.7.13.3" evidence="2"/>
<evidence type="ECO:0000313" key="9">
    <source>
        <dbReference type="Proteomes" id="UP001595878"/>
    </source>
</evidence>
<dbReference type="Gene3D" id="3.30.565.10">
    <property type="entry name" value="Histidine kinase-like ATPase, C-terminal domain"/>
    <property type="match status" value="1"/>
</dbReference>
<evidence type="ECO:0000259" key="7">
    <source>
        <dbReference type="PROSITE" id="PS50113"/>
    </source>
</evidence>
<dbReference type="InterPro" id="IPR005467">
    <property type="entry name" value="His_kinase_dom"/>
</dbReference>
<dbReference type="SUPFAM" id="SSF55785">
    <property type="entry name" value="PYP-like sensor domain (PAS domain)"/>
    <property type="match status" value="1"/>
</dbReference>
<dbReference type="InterPro" id="IPR001610">
    <property type="entry name" value="PAC"/>
</dbReference>
<comment type="catalytic activity">
    <reaction evidence="1">
        <text>ATP + protein L-histidine = ADP + protein N-phospho-L-histidine.</text>
        <dbReference type="EC" id="2.7.13.3"/>
    </reaction>
</comment>
<name>A0ABV9L6H9_9FLAO</name>
<dbReference type="InterPro" id="IPR003594">
    <property type="entry name" value="HATPase_dom"/>
</dbReference>
<keyword evidence="8" id="KW-0067">ATP-binding</keyword>
<evidence type="ECO:0000256" key="5">
    <source>
        <dbReference type="ARBA" id="ARBA00022777"/>
    </source>
</evidence>
<dbReference type="PROSITE" id="PS50113">
    <property type="entry name" value="PAC"/>
    <property type="match status" value="1"/>
</dbReference>
<dbReference type="InterPro" id="IPR004358">
    <property type="entry name" value="Sig_transdc_His_kin-like_C"/>
</dbReference>
<evidence type="ECO:0000256" key="3">
    <source>
        <dbReference type="ARBA" id="ARBA00022553"/>
    </source>
</evidence>
<dbReference type="Gene3D" id="3.30.450.20">
    <property type="entry name" value="PAS domain"/>
    <property type="match status" value="1"/>
</dbReference>
<dbReference type="InterPro" id="IPR036890">
    <property type="entry name" value="HATPase_C_sf"/>
</dbReference>
<dbReference type="Pfam" id="PF08447">
    <property type="entry name" value="PAS_3"/>
    <property type="match status" value="1"/>
</dbReference>
<dbReference type="InterPro" id="IPR052162">
    <property type="entry name" value="Sensor_kinase/Photoreceptor"/>
</dbReference>
<keyword evidence="4" id="KW-0808">Transferase</keyword>
<keyword evidence="3" id="KW-0597">Phosphoprotein</keyword>
<accession>A0ABV9L6H9</accession>